<accession>A0A4C1YS83</accession>
<evidence type="ECO:0000313" key="2">
    <source>
        <dbReference type="Proteomes" id="UP000299102"/>
    </source>
</evidence>
<protein>
    <submittedName>
        <fullName evidence="1">Uncharacterized protein</fullName>
    </submittedName>
</protein>
<dbReference type="Proteomes" id="UP000299102">
    <property type="component" value="Unassembled WGS sequence"/>
</dbReference>
<gene>
    <name evidence="1" type="ORF">EVAR_58141_1</name>
</gene>
<reference evidence="1 2" key="1">
    <citation type="journal article" date="2019" name="Commun. Biol.">
        <title>The bagworm genome reveals a unique fibroin gene that provides high tensile strength.</title>
        <authorList>
            <person name="Kono N."/>
            <person name="Nakamura H."/>
            <person name="Ohtoshi R."/>
            <person name="Tomita M."/>
            <person name="Numata K."/>
            <person name="Arakawa K."/>
        </authorList>
    </citation>
    <scope>NUCLEOTIDE SEQUENCE [LARGE SCALE GENOMIC DNA]</scope>
</reference>
<proteinExistence type="predicted"/>
<evidence type="ECO:0000313" key="1">
    <source>
        <dbReference type="EMBL" id="GBP78998.1"/>
    </source>
</evidence>
<comment type="caution">
    <text evidence="1">The sequence shown here is derived from an EMBL/GenBank/DDBJ whole genome shotgun (WGS) entry which is preliminary data.</text>
</comment>
<sequence length="120" mass="14072">MRRQRTRRIESREPTCRLTHHSIVFSLGRIRVLFPCSCIALAVYLKSSQSPTVPNSSRGGFGSSICSFTFTVRERYLRSKYQVGQSLIESPRFWPIIERFSELRRRTTEQADKRKEMGNR</sequence>
<dbReference type="EMBL" id="BGZK01001395">
    <property type="protein sequence ID" value="GBP78998.1"/>
    <property type="molecule type" value="Genomic_DNA"/>
</dbReference>
<name>A0A4C1YS83_EUMVA</name>
<organism evidence="1 2">
    <name type="scientific">Eumeta variegata</name>
    <name type="common">Bagworm moth</name>
    <name type="synonym">Eumeta japonica</name>
    <dbReference type="NCBI Taxonomy" id="151549"/>
    <lineage>
        <taxon>Eukaryota</taxon>
        <taxon>Metazoa</taxon>
        <taxon>Ecdysozoa</taxon>
        <taxon>Arthropoda</taxon>
        <taxon>Hexapoda</taxon>
        <taxon>Insecta</taxon>
        <taxon>Pterygota</taxon>
        <taxon>Neoptera</taxon>
        <taxon>Endopterygota</taxon>
        <taxon>Lepidoptera</taxon>
        <taxon>Glossata</taxon>
        <taxon>Ditrysia</taxon>
        <taxon>Tineoidea</taxon>
        <taxon>Psychidae</taxon>
        <taxon>Oiketicinae</taxon>
        <taxon>Eumeta</taxon>
    </lineage>
</organism>
<dbReference type="AlphaFoldDB" id="A0A4C1YS83"/>
<keyword evidence="2" id="KW-1185">Reference proteome</keyword>